<dbReference type="PANTHER" id="PTHR14130">
    <property type="entry name" value="3BP-1 RELATED RHOGAP"/>
    <property type="match status" value="1"/>
</dbReference>
<dbReference type="Pfam" id="PF00620">
    <property type="entry name" value="RhoGAP"/>
    <property type="match status" value="1"/>
</dbReference>
<feature type="region of interest" description="Disordered" evidence="4">
    <location>
        <begin position="520"/>
        <end position="556"/>
    </location>
</feature>
<keyword evidence="2" id="KW-0597">Phosphoprotein</keyword>
<dbReference type="EMBL" id="CAJFCJ010000019">
    <property type="protein sequence ID" value="CAD5123223.1"/>
    <property type="molecule type" value="Genomic_DNA"/>
</dbReference>
<dbReference type="GO" id="GO:0005096">
    <property type="term" value="F:GTPase activator activity"/>
    <property type="evidence" value="ECO:0007669"/>
    <property type="project" value="UniProtKB-KW"/>
</dbReference>
<gene>
    <name evidence="6" type="ORF">DGYR_LOCUS10923</name>
</gene>
<evidence type="ECO:0000256" key="1">
    <source>
        <dbReference type="ARBA" id="ARBA00022468"/>
    </source>
</evidence>
<dbReference type="SUPFAM" id="SSF103657">
    <property type="entry name" value="BAR/IMD domain-like"/>
    <property type="match status" value="1"/>
</dbReference>
<evidence type="ECO:0000259" key="5">
    <source>
        <dbReference type="PROSITE" id="PS50238"/>
    </source>
</evidence>
<dbReference type="InterPro" id="IPR004148">
    <property type="entry name" value="BAR_dom"/>
</dbReference>
<dbReference type="OrthoDB" id="19923at2759"/>
<name>A0A7I8W406_9ANNE</name>
<dbReference type="PANTHER" id="PTHR14130:SF14">
    <property type="entry name" value="RHO GTPASE-ACTIVATING PROTEIN 92B"/>
    <property type="match status" value="1"/>
</dbReference>
<feature type="coiled-coil region" evidence="3">
    <location>
        <begin position="142"/>
        <end position="200"/>
    </location>
</feature>
<organism evidence="6 7">
    <name type="scientific">Dimorphilus gyrociliatus</name>
    <dbReference type="NCBI Taxonomy" id="2664684"/>
    <lineage>
        <taxon>Eukaryota</taxon>
        <taxon>Metazoa</taxon>
        <taxon>Spiralia</taxon>
        <taxon>Lophotrochozoa</taxon>
        <taxon>Annelida</taxon>
        <taxon>Polychaeta</taxon>
        <taxon>Polychaeta incertae sedis</taxon>
        <taxon>Dinophilidae</taxon>
        <taxon>Dimorphilus</taxon>
    </lineage>
</organism>
<evidence type="ECO:0000256" key="2">
    <source>
        <dbReference type="ARBA" id="ARBA00022553"/>
    </source>
</evidence>
<dbReference type="AlphaFoldDB" id="A0A7I8W406"/>
<accession>A0A7I8W406</accession>
<reference evidence="6 7" key="1">
    <citation type="submission" date="2020-08" db="EMBL/GenBank/DDBJ databases">
        <authorList>
            <person name="Hejnol A."/>
        </authorList>
    </citation>
    <scope>NUCLEOTIDE SEQUENCE [LARGE SCALE GENOMIC DNA]</scope>
</reference>
<dbReference type="GO" id="GO:0035020">
    <property type="term" value="P:regulation of Rac protein signal transduction"/>
    <property type="evidence" value="ECO:0007669"/>
    <property type="project" value="TreeGrafter"/>
</dbReference>
<evidence type="ECO:0000313" key="6">
    <source>
        <dbReference type="EMBL" id="CAD5123223.1"/>
    </source>
</evidence>
<dbReference type="PROSITE" id="PS50238">
    <property type="entry name" value="RHOGAP"/>
    <property type="match status" value="1"/>
</dbReference>
<evidence type="ECO:0000256" key="4">
    <source>
        <dbReference type="SAM" id="MobiDB-lite"/>
    </source>
</evidence>
<dbReference type="InterPro" id="IPR027267">
    <property type="entry name" value="AH/BAR_dom_sf"/>
</dbReference>
<evidence type="ECO:0000256" key="3">
    <source>
        <dbReference type="SAM" id="Coils"/>
    </source>
</evidence>
<dbReference type="InterPro" id="IPR047165">
    <property type="entry name" value="RHG17/44/SH3BP1-like"/>
</dbReference>
<sequence length="616" mass="69734">MPRVRVRSFLARSKLEITPLRNEKKDAIPEELKKYNERVDAVFSSMSVINKALTKLYEGPNLTTEKQKKYAEHRLSLAFHETAHTLSNASIDQNINSPLVQVVSQMAGLEANLANKKFLFEKQIHEAVVKDIGNILKSQPQIHKSRSQLKKAQQEYEMAENKLTSASRQTNAQSQNSEKIATLEKERNDALNSMEQLRNDLGTELYEFTAKESSHCELFTKLVHLQETYHNDCLKIIKENLEIIKKNNEEAKEEPSFGRRLKDHCDKETKIAFVIQKCCDLIRNNGGLTEEGLLRVPASTSRLKRFKAALDVNADNFDKSNFDVHTAAAALKHYLRELPEPLLLSGNYEDWTIANSESDIEKRKASFRKIINNLPESNRKNIQFLFQFLKDVEINQGVNKMTARNLAIVIGPNLMAYGTDEKERFISTQLGSTVTEFLLTNYDYFFNTKIVQESFKPTSAIVPPPRLTRSIDRADPTSFHKEAHGCLDRQTRIATSNHSSLSFSSSLTDSSDLNVVRKKQTAPLPPDQKKKLSLSPTNSSSSESTSTKNPNNHSMEKEITLDVSSIESTEILEQNPRPLTPDKPLSEDNTAPVNSDVFEISDSPKEASTQIENTYL</sequence>
<dbReference type="GO" id="GO:0032956">
    <property type="term" value="P:regulation of actin cytoskeleton organization"/>
    <property type="evidence" value="ECO:0007669"/>
    <property type="project" value="TreeGrafter"/>
</dbReference>
<feature type="compositionally biased region" description="Low complexity" evidence="4">
    <location>
        <begin position="533"/>
        <end position="552"/>
    </location>
</feature>
<comment type="caution">
    <text evidence="6">The sequence shown here is derived from an EMBL/GenBank/DDBJ whole genome shotgun (WGS) entry which is preliminary data.</text>
</comment>
<keyword evidence="7" id="KW-1185">Reference proteome</keyword>
<dbReference type="GO" id="GO:0005737">
    <property type="term" value="C:cytoplasm"/>
    <property type="evidence" value="ECO:0007669"/>
    <property type="project" value="InterPro"/>
</dbReference>
<dbReference type="InterPro" id="IPR000198">
    <property type="entry name" value="RhoGAP_dom"/>
</dbReference>
<dbReference type="Gene3D" id="1.10.555.10">
    <property type="entry name" value="Rho GTPase activation protein"/>
    <property type="match status" value="1"/>
</dbReference>
<feature type="region of interest" description="Disordered" evidence="4">
    <location>
        <begin position="572"/>
        <end position="616"/>
    </location>
</feature>
<keyword evidence="3" id="KW-0175">Coiled coil</keyword>
<dbReference type="Gene3D" id="1.20.1270.60">
    <property type="entry name" value="Arfaptin homology (AH) domain/BAR domain"/>
    <property type="match status" value="1"/>
</dbReference>
<dbReference type="GO" id="GO:0007165">
    <property type="term" value="P:signal transduction"/>
    <property type="evidence" value="ECO:0007669"/>
    <property type="project" value="InterPro"/>
</dbReference>
<dbReference type="InterPro" id="IPR008936">
    <property type="entry name" value="Rho_GTPase_activation_prot"/>
</dbReference>
<feature type="compositionally biased region" description="Polar residues" evidence="4">
    <location>
        <begin position="606"/>
        <end position="616"/>
    </location>
</feature>
<evidence type="ECO:0000313" key="7">
    <source>
        <dbReference type="Proteomes" id="UP000549394"/>
    </source>
</evidence>
<dbReference type="SMART" id="SM00324">
    <property type="entry name" value="RhoGAP"/>
    <property type="match status" value="1"/>
</dbReference>
<dbReference type="Proteomes" id="UP000549394">
    <property type="component" value="Unassembled WGS sequence"/>
</dbReference>
<protein>
    <submittedName>
        <fullName evidence="6">DgyrCDS11583</fullName>
    </submittedName>
</protein>
<dbReference type="Pfam" id="PF03114">
    <property type="entry name" value="BAR"/>
    <property type="match status" value="1"/>
</dbReference>
<feature type="domain" description="Rho-GAP" evidence="5">
    <location>
        <begin position="259"/>
        <end position="446"/>
    </location>
</feature>
<dbReference type="SUPFAM" id="SSF48350">
    <property type="entry name" value="GTPase activation domain, GAP"/>
    <property type="match status" value="1"/>
</dbReference>
<proteinExistence type="predicted"/>
<keyword evidence="1" id="KW-0343">GTPase activation</keyword>